<dbReference type="PANTHER" id="PTHR46062:SF1">
    <property type="entry name" value="LP12374P"/>
    <property type="match status" value="1"/>
</dbReference>
<evidence type="ECO:0000313" key="6">
    <source>
        <dbReference type="EMBL" id="GBM91343.1"/>
    </source>
</evidence>
<proteinExistence type="predicted"/>
<gene>
    <name evidence="6" type="ORF">AVEN_18762_1</name>
</gene>
<organism evidence="6 7">
    <name type="scientific">Araneus ventricosus</name>
    <name type="common">Orbweaver spider</name>
    <name type="synonym">Epeira ventricosa</name>
    <dbReference type="NCBI Taxonomy" id="182803"/>
    <lineage>
        <taxon>Eukaryota</taxon>
        <taxon>Metazoa</taxon>
        <taxon>Ecdysozoa</taxon>
        <taxon>Arthropoda</taxon>
        <taxon>Chelicerata</taxon>
        <taxon>Arachnida</taxon>
        <taxon>Araneae</taxon>
        <taxon>Araneomorphae</taxon>
        <taxon>Entelegynae</taxon>
        <taxon>Araneoidea</taxon>
        <taxon>Araneidae</taxon>
        <taxon>Araneus</taxon>
    </lineage>
</organism>
<evidence type="ECO:0000256" key="2">
    <source>
        <dbReference type="ARBA" id="ARBA00023015"/>
    </source>
</evidence>
<keyword evidence="2" id="KW-0805">Transcription regulation</keyword>
<evidence type="ECO:0000256" key="3">
    <source>
        <dbReference type="ARBA" id="ARBA00023125"/>
    </source>
</evidence>
<comment type="caution">
    <text evidence="6">The sequence shown here is derived from an EMBL/GenBank/DDBJ whole genome shotgun (WGS) entry which is preliminary data.</text>
</comment>
<sequence>MDPLCFASRGFREFLLEKIALTIISSSMELDENIEYRRSYSADLVITNCIQLLKDSCYMTESSRFSSALLSSKPVSLRQEDRVTYWWASVMAVALAWLLGEEEKAEKLYQDVEDYPKELMNLNHPLPSAVLHSFRARKCCFNPTAMPGPTLRLCDKAGALVKDGS</sequence>
<evidence type="ECO:0000256" key="5">
    <source>
        <dbReference type="ARBA" id="ARBA00023242"/>
    </source>
</evidence>
<dbReference type="GO" id="GO:0000978">
    <property type="term" value="F:RNA polymerase II cis-regulatory region sequence-specific DNA binding"/>
    <property type="evidence" value="ECO:0007669"/>
    <property type="project" value="TreeGrafter"/>
</dbReference>
<name>A0A4Y2JLT6_ARAVE</name>
<dbReference type="GO" id="GO:0000981">
    <property type="term" value="F:DNA-binding transcription factor activity, RNA polymerase II-specific"/>
    <property type="evidence" value="ECO:0007669"/>
    <property type="project" value="TreeGrafter"/>
</dbReference>
<dbReference type="GO" id="GO:0005634">
    <property type="term" value="C:nucleus"/>
    <property type="evidence" value="ECO:0007669"/>
    <property type="project" value="UniProtKB-SubCell"/>
</dbReference>
<evidence type="ECO:0000313" key="7">
    <source>
        <dbReference type="Proteomes" id="UP000499080"/>
    </source>
</evidence>
<evidence type="ECO:0000256" key="1">
    <source>
        <dbReference type="ARBA" id="ARBA00004123"/>
    </source>
</evidence>
<dbReference type="OrthoDB" id="2133190at2759"/>
<keyword evidence="7" id="KW-1185">Reference proteome</keyword>
<dbReference type="PANTHER" id="PTHR46062">
    <property type="entry name" value="STEROL REGULATORY ELEMENT-BINDING PROTEIN"/>
    <property type="match status" value="1"/>
</dbReference>
<dbReference type="EMBL" id="BGPR01191028">
    <property type="protein sequence ID" value="GBM91343.1"/>
    <property type="molecule type" value="Genomic_DNA"/>
</dbReference>
<accession>A0A4Y2JLT6</accession>
<comment type="subcellular location">
    <subcellularLocation>
        <location evidence="1">Nucleus</location>
    </subcellularLocation>
</comment>
<dbReference type="AlphaFoldDB" id="A0A4Y2JLT6"/>
<dbReference type="Proteomes" id="UP000499080">
    <property type="component" value="Unassembled WGS sequence"/>
</dbReference>
<keyword evidence="4" id="KW-0804">Transcription</keyword>
<evidence type="ECO:0000256" key="4">
    <source>
        <dbReference type="ARBA" id="ARBA00023163"/>
    </source>
</evidence>
<feature type="non-terminal residue" evidence="6">
    <location>
        <position position="165"/>
    </location>
</feature>
<protein>
    <submittedName>
        <fullName evidence="6">Uncharacterized protein</fullName>
    </submittedName>
</protein>
<reference evidence="6 7" key="1">
    <citation type="journal article" date="2019" name="Sci. Rep.">
        <title>Orb-weaving spider Araneus ventricosus genome elucidates the spidroin gene catalogue.</title>
        <authorList>
            <person name="Kono N."/>
            <person name="Nakamura H."/>
            <person name="Ohtoshi R."/>
            <person name="Moran D.A.P."/>
            <person name="Shinohara A."/>
            <person name="Yoshida Y."/>
            <person name="Fujiwara M."/>
            <person name="Mori M."/>
            <person name="Tomita M."/>
            <person name="Arakawa K."/>
        </authorList>
    </citation>
    <scope>NUCLEOTIDE SEQUENCE [LARGE SCALE GENOMIC DNA]</scope>
</reference>
<keyword evidence="5" id="KW-0539">Nucleus</keyword>
<keyword evidence="3" id="KW-0238">DNA-binding</keyword>